<dbReference type="Pfam" id="PF25597">
    <property type="entry name" value="SH3_retrovirus"/>
    <property type="match status" value="1"/>
</dbReference>
<proteinExistence type="predicted"/>
<evidence type="ECO:0000313" key="3">
    <source>
        <dbReference type="EMBL" id="MBW0552307.1"/>
    </source>
</evidence>
<name>A0A9Q3P965_9BASI</name>
<feature type="domain" description="Retroviral polymerase SH3-like" evidence="2">
    <location>
        <begin position="2"/>
        <end position="41"/>
    </location>
</feature>
<evidence type="ECO:0000259" key="2">
    <source>
        <dbReference type="Pfam" id="PF25597"/>
    </source>
</evidence>
<evidence type="ECO:0000256" key="1">
    <source>
        <dbReference type="SAM" id="MobiDB-lite"/>
    </source>
</evidence>
<sequence>MWEGIMLGYENHASAYRILRLQDKQVVISRHVKFNETYFPNLLPPLNSTKLHNPISPISLNPLNPHTESIRNGTDKNDSCSEWEDEFHGAMEEIPQRRIRVIGPRHQTLIKGDVSEENILPYQRRAYQTVESNTIANNYQQAIKSKDSDKWEEAISKELDDMKKLKVWTIRDRKPEDHPITCTWVFKVKGDDQKQVIEHKSFIKSKG</sequence>
<dbReference type="Proteomes" id="UP000765509">
    <property type="component" value="Unassembled WGS sequence"/>
</dbReference>
<organism evidence="3 4">
    <name type="scientific">Austropuccinia psidii MF-1</name>
    <dbReference type="NCBI Taxonomy" id="1389203"/>
    <lineage>
        <taxon>Eukaryota</taxon>
        <taxon>Fungi</taxon>
        <taxon>Dikarya</taxon>
        <taxon>Basidiomycota</taxon>
        <taxon>Pucciniomycotina</taxon>
        <taxon>Pucciniomycetes</taxon>
        <taxon>Pucciniales</taxon>
        <taxon>Sphaerophragmiaceae</taxon>
        <taxon>Austropuccinia</taxon>
    </lineage>
</organism>
<comment type="caution">
    <text evidence="3">The sequence shown here is derived from an EMBL/GenBank/DDBJ whole genome shotgun (WGS) entry which is preliminary data.</text>
</comment>
<protein>
    <recommendedName>
        <fullName evidence="2">Retroviral polymerase SH3-like domain-containing protein</fullName>
    </recommendedName>
</protein>
<keyword evidence="4" id="KW-1185">Reference proteome</keyword>
<accession>A0A9Q3P965</accession>
<evidence type="ECO:0000313" key="4">
    <source>
        <dbReference type="Proteomes" id="UP000765509"/>
    </source>
</evidence>
<reference evidence="3" key="1">
    <citation type="submission" date="2021-03" db="EMBL/GenBank/DDBJ databases">
        <title>Draft genome sequence of rust myrtle Austropuccinia psidii MF-1, a brazilian biotype.</title>
        <authorList>
            <person name="Quecine M.C."/>
            <person name="Pachon D.M.R."/>
            <person name="Bonatelli M.L."/>
            <person name="Correr F.H."/>
            <person name="Franceschini L.M."/>
            <person name="Leite T.F."/>
            <person name="Margarido G.R.A."/>
            <person name="Almeida C.A."/>
            <person name="Ferrarezi J.A."/>
            <person name="Labate C.A."/>
        </authorList>
    </citation>
    <scope>NUCLEOTIDE SEQUENCE</scope>
    <source>
        <strain evidence="3">MF-1</strain>
    </source>
</reference>
<feature type="region of interest" description="Disordered" evidence="1">
    <location>
        <begin position="60"/>
        <end position="80"/>
    </location>
</feature>
<dbReference type="AlphaFoldDB" id="A0A9Q3P965"/>
<gene>
    <name evidence="3" type="ORF">O181_092022</name>
</gene>
<feature type="compositionally biased region" description="Polar residues" evidence="1">
    <location>
        <begin position="60"/>
        <end position="72"/>
    </location>
</feature>
<dbReference type="InterPro" id="IPR057670">
    <property type="entry name" value="SH3_retrovirus"/>
</dbReference>
<dbReference type="EMBL" id="AVOT02058410">
    <property type="protein sequence ID" value="MBW0552307.1"/>
    <property type="molecule type" value="Genomic_DNA"/>
</dbReference>
<dbReference type="OrthoDB" id="2517917at2759"/>